<dbReference type="Proteomes" id="UP001165044">
    <property type="component" value="Unassembled WGS sequence"/>
</dbReference>
<gene>
    <name evidence="1" type="ORF">GETHED_00740</name>
</gene>
<organism evidence="1 2">
    <name type="scientific">Geothrix edaphica</name>
    <dbReference type="NCBI Taxonomy" id="2927976"/>
    <lineage>
        <taxon>Bacteria</taxon>
        <taxon>Pseudomonadati</taxon>
        <taxon>Acidobacteriota</taxon>
        <taxon>Holophagae</taxon>
        <taxon>Holophagales</taxon>
        <taxon>Holophagaceae</taxon>
        <taxon>Geothrix</taxon>
    </lineage>
</organism>
<name>A0ABQ5PT42_9BACT</name>
<dbReference type="EMBL" id="BSDC01000001">
    <property type="protein sequence ID" value="GLH65710.1"/>
    <property type="molecule type" value="Genomic_DNA"/>
</dbReference>
<evidence type="ECO:0000313" key="1">
    <source>
        <dbReference type="EMBL" id="GLH65710.1"/>
    </source>
</evidence>
<evidence type="ECO:0000313" key="2">
    <source>
        <dbReference type="Proteomes" id="UP001165044"/>
    </source>
</evidence>
<dbReference type="RefSeq" id="WP_285605800.1">
    <property type="nucleotide sequence ID" value="NZ_BSDC01000001.1"/>
</dbReference>
<proteinExistence type="predicted"/>
<sequence length="64" mass="6990">MADETRKPILDRLAALVAGPLLLGREAVSLAFRPDQEAPPETPPELTPLRLTVTPPEHAIKRRG</sequence>
<comment type="caution">
    <text evidence="1">The sequence shown here is derived from an EMBL/GenBank/DDBJ whole genome shotgun (WGS) entry which is preliminary data.</text>
</comment>
<keyword evidence="2" id="KW-1185">Reference proteome</keyword>
<reference evidence="1" key="1">
    <citation type="journal article" date="2023" name="Antonie Van Leeuwenhoek">
        <title>Mesoterricola silvestris gen. nov., sp. nov., Mesoterricola sediminis sp. nov., Geothrix oryzae sp. nov., Geothrix edaphica sp. nov., Geothrix rubra sp. nov., and Geothrix limicola sp. nov., six novel members of Acidobacteriota isolated from soils.</title>
        <authorList>
            <person name="Itoh H."/>
            <person name="Sugisawa Y."/>
            <person name="Mise K."/>
            <person name="Xu Z."/>
            <person name="Kuniyasu M."/>
            <person name="Ushijima N."/>
            <person name="Kawano K."/>
            <person name="Kobayashi E."/>
            <person name="Shiratori Y."/>
            <person name="Masuda Y."/>
            <person name="Senoo K."/>
        </authorList>
    </citation>
    <scope>NUCLEOTIDE SEQUENCE</scope>
    <source>
        <strain evidence="1">Red802</strain>
    </source>
</reference>
<accession>A0ABQ5PT42</accession>
<protein>
    <submittedName>
        <fullName evidence="1">Uncharacterized protein</fullName>
    </submittedName>
</protein>